<comment type="subcellular location">
    <subcellularLocation>
        <location evidence="8">Cell inner membrane</location>
        <topology evidence="8">Multi-pass membrane protein</topology>
    </subcellularLocation>
    <subcellularLocation>
        <location evidence="1">Cell membrane</location>
        <topology evidence="1">Multi-pass membrane protein</topology>
    </subcellularLocation>
</comment>
<feature type="transmembrane region" description="Helical" evidence="8">
    <location>
        <begin position="130"/>
        <end position="151"/>
    </location>
</feature>
<gene>
    <name evidence="10" type="ORF">KL771_15115</name>
</gene>
<keyword evidence="7 8" id="KW-0472">Membrane</keyword>
<dbReference type="Proteomes" id="UP000766595">
    <property type="component" value="Unassembled WGS sequence"/>
</dbReference>
<keyword evidence="4" id="KW-1003">Cell membrane</keyword>
<evidence type="ECO:0000256" key="7">
    <source>
        <dbReference type="ARBA" id="ARBA00023136"/>
    </source>
</evidence>
<keyword evidence="6 8" id="KW-1133">Transmembrane helix</keyword>
<protein>
    <recommendedName>
        <fullName evidence="8">Bcr/CflA family efflux transporter</fullName>
    </recommendedName>
</protein>
<feature type="transmembrane region" description="Helical" evidence="8">
    <location>
        <begin position="210"/>
        <end position="234"/>
    </location>
</feature>
<evidence type="ECO:0000256" key="5">
    <source>
        <dbReference type="ARBA" id="ARBA00022692"/>
    </source>
</evidence>
<dbReference type="Gene3D" id="1.20.1720.10">
    <property type="entry name" value="Multidrug resistance protein D"/>
    <property type="match status" value="1"/>
</dbReference>
<dbReference type="InterPro" id="IPR004812">
    <property type="entry name" value="Efflux_drug-R_Bcr/CmlA"/>
</dbReference>
<evidence type="ECO:0000256" key="8">
    <source>
        <dbReference type="RuleBase" id="RU365088"/>
    </source>
</evidence>
<reference evidence="10 11" key="1">
    <citation type="submission" date="2021-06" db="EMBL/GenBank/DDBJ databases">
        <authorList>
            <person name="Grouzdev D.S."/>
            <person name="Koziaeva V."/>
        </authorList>
    </citation>
    <scope>NUCLEOTIDE SEQUENCE [LARGE SCALE GENOMIC DNA]</scope>
    <source>
        <strain evidence="10 11">22</strain>
    </source>
</reference>
<feature type="transmembrane region" description="Helical" evidence="8">
    <location>
        <begin position="366"/>
        <end position="385"/>
    </location>
</feature>
<dbReference type="EMBL" id="JAHHZF010000007">
    <property type="protein sequence ID" value="MBT9290797.1"/>
    <property type="molecule type" value="Genomic_DNA"/>
</dbReference>
<keyword evidence="11" id="KW-1185">Reference proteome</keyword>
<name>A0A947D9Q9_9HYPH</name>
<dbReference type="NCBIfam" id="TIGR00710">
    <property type="entry name" value="efflux_Bcr_CflA"/>
    <property type="match status" value="1"/>
</dbReference>
<feature type="transmembrane region" description="Helical" evidence="8">
    <location>
        <begin position="157"/>
        <end position="179"/>
    </location>
</feature>
<dbReference type="GO" id="GO:0042910">
    <property type="term" value="F:xenobiotic transmembrane transporter activity"/>
    <property type="evidence" value="ECO:0007669"/>
    <property type="project" value="InterPro"/>
</dbReference>
<feature type="transmembrane region" description="Helical" evidence="8">
    <location>
        <begin position="246"/>
        <end position="264"/>
    </location>
</feature>
<evidence type="ECO:0000256" key="1">
    <source>
        <dbReference type="ARBA" id="ARBA00004651"/>
    </source>
</evidence>
<feature type="transmembrane region" description="Helical" evidence="8">
    <location>
        <begin position="334"/>
        <end position="360"/>
    </location>
</feature>
<dbReference type="InterPro" id="IPR036259">
    <property type="entry name" value="MFS_trans_sf"/>
</dbReference>
<evidence type="ECO:0000256" key="6">
    <source>
        <dbReference type="ARBA" id="ARBA00022989"/>
    </source>
</evidence>
<comment type="caution">
    <text evidence="8">Lacks conserved residue(s) required for the propagation of feature annotation.</text>
</comment>
<evidence type="ECO:0000256" key="2">
    <source>
        <dbReference type="ARBA" id="ARBA00006236"/>
    </source>
</evidence>
<dbReference type="PANTHER" id="PTHR42718">
    <property type="entry name" value="MAJOR FACILITATOR SUPERFAMILY MULTIDRUG TRANSPORTER MFSC"/>
    <property type="match status" value="1"/>
</dbReference>
<comment type="caution">
    <text evidence="10">The sequence shown here is derived from an EMBL/GenBank/DDBJ whole genome shotgun (WGS) entry which is preliminary data.</text>
</comment>
<dbReference type="GO" id="GO:1990961">
    <property type="term" value="P:xenobiotic detoxification by transmembrane export across the plasma membrane"/>
    <property type="evidence" value="ECO:0007669"/>
    <property type="project" value="InterPro"/>
</dbReference>
<dbReference type="GO" id="GO:0005886">
    <property type="term" value="C:plasma membrane"/>
    <property type="evidence" value="ECO:0007669"/>
    <property type="project" value="UniProtKB-SubCell"/>
</dbReference>
<feature type="transmembrane region" description="Helical" evidence="8">
    <location>
        <begin position="72"/>
        <end position="91"/>
    </location>
</feature>
<sequence>MSASRTAVLGAILVALGPISMALYTPAMPTLVAAFGTTIATVKLTLTAYFTGFALAQLVCGPLSDAYGRRPVTLAFMLLYLVASALALWAPTVDILLAARLLQGIGAAAGVAIARAIVRDLFTGQDAARIMNTIGIMLAIGPALSPTIGGITLELLGWHAIFGLMVLYGAVVIGLVMFAMPETNRRPDPALVHPFRLIAVYGRLIVDPRFIVPSTVLGAGIGALYALGTMLPFVLIDRAGLTPTQFGFGMMAQSLSFAAGGLIMRKLLIRFDANRLVMPGILLGLAAALVLAVLMRSVPPTFVTVMLPIGVYAFSLALIMPGPSTGALAPFPHMAGAAAALLGFMQMGGGLLGSLAAALFGDPVTAIGTILPAMMAIALAAALLAPKAGQRTQS</sequence>
<feature type="transmembrane region" description="Helical" evidence="8">
    <location>
        <begin position="44"/>
        <end position="60"/>
    </location>
</feature>
<proteinExistence type="inferred from homology"/>
<evidence type="ECO:0000313" key="11">
    <source>
        <dbReference type="Proteomes" id="UP000766595"/>
    </source>
</evidence>
<evidence type="ECO:0000259" key="9">
    <source>
        <dbReference type="PROSITE" id="PS50850"/>
    </source>
</evidence>
<dbReference type="Pfam" id="PF07690">
    <property type="entry name" value="MFS_1"/>
    <property type="match status" value="1"/>
</dbReference>
<keyword evidence="8" id="KW-0997">Cell inner membrane</keyword>
<evidence type="ECO:0000256" key="3">
    <source>
        <dbReference type="ARBA" id="ARBA00022448"/>
    </source>
</evidence>
<feature type="transmembrane region" description="Helical" evidence="8">
    <location>
        <begin position="97"/>
        <end position="118"/>
    </location>
</feature>
<evidence type="ECO:0000256" key="4">
    <source>
        <dbReference type="ARBA" id="ARBA00022475"/>
    </source>
</evidence>
<dbReference type="PANTHER" id="PTHR42718:SF9">
    <property type="entry name" value="MAJOR FACILITATOR SUPERFAMILY MULTIDRUG TRANSPORTER MFSC"/>
    <property type="match status" value="1"/>
</dbReference>
<dbReference type="InterPro" id="IPR020846">
    <property type="entry name" value="MFS_dom"/>
</dbReference>
<organism evidence="10 11">
    <name type="scientific">Prosthecodimorpha staleyi</name>
    <dbReference type="NCBI Taxonomy" id="2840188"/>
    <lineage>
        <taxon>Bacteria</taxon>
        <taxon>Pseudomonadati</taxon>
        <taxon>Pseudomonadota</taxon>
        <taxon>Alphaproteobacteria</taxon>
        <taxon>Hyphomicrobiales</taxon>
        <taxon>Ancalomicrobiaceae</taxon>
        <taxon>Prosthecodimorpha</taxon>
    </lineage>
</organism>
<comment type="similarity">
    <text evidence="2 8">Belongs to the major facilitator superfamily. Bcr/CmlA family.</text>
</comment>
<keyword evidence="3 8" id="KW-0813">Transport</keyword>
<evidence type="ECO:0000313" key="10">
    <source>
        <dbReference type="EMBL" id="MBT9290797.1"/>
    </source>
</evidence>
<dbReference type="PROSITE" id="PS50850">
    <property type="entry name" value="MFS"/>
    <property type="match status" value="1"/>
</dbReference>
<dbReference type="PRINTS" id="PR01036">
    <property type="entry name" value="TCRTETB"/>
</dbReference>
<keyword evidence="5 8" id="KW-0812">Transmembrane</keyword>
<accession>A0A947D9Q9</accession>
<dbReference type="SUPFAM" id="SSF103473">
    <property type="entry name" value="MFS general substrate transporter"/>
    <property type="match status" value="1"/>
</dbReference>
<feature type="domain" description="Major facilitator superfamily (MFS) profile" evidence="9">
    <location>
        <begin position="3"/>
        <end position="393"/>
    </location>
</feature>
<dbReference type="AlphaFoldDB" id="A0A947D9Q9"/>
<dbReference type="InterPro" id="IPR011701">
    <property type="entry name" value="MFS"/>
</dbReference>
<feature type="transmembrane region" description="Helical" evidence="8">
    <location>
        <begin position="301"/>
        <end position="322"/>
    </location>
</feature>
<feature type="transmembrane region" description="Helical" evidence="8">
    <location>
        <begin position="276"/>
        <end position="295"/>
    </location>
</feature>